<keyword evidence="1" id="KW-0456">Lyase</keyword>
<protein>
    <submittedName>
        <fullName evidence="3">3-hydroxyacyl-[acyl-carrier-protein] dehydratase, FabZ form</fullName>
    </submittedName>
</protein>
<comment type="caution">
    <text evidence="3">The sequence shown here is derived from an EMBL/GenBank/DDBJ whole genome shotgun (WGS) entry which is preliminary data.</text>
</comment>
<dbReference type="PANTHER" id="PTHR30272">
    <property type="entry name" value="3-HYDROXYACYL-[ACYL-CARRIER-PROTEIN] DEHYDRATASE"/>
    <property type="match status" value="1"/>
</dbReference>
<evidence type="ECO:0000313" key="3">
    <source>
        <dbReference type="EMBL" id="OWK38144.1"/>
    </source>
</evidence>
<gene>
    <name evidence="3" type="ORF">FRUB_07264</name>
</gene>
<dbReference type="SUPFAM" id="SSF54637">
    <property type="entry name" value="Thioesterase/thiol ester dehydrase-isomerase"/>
    <property type="match status" value="1"/>
</dbReference>
<sequence length="180" mass="19610">MAMRWIWIDRFVAFESGKTATAVKCLSAAEDHYAEHFPGFPVMPAPLILEGLAQTGGILVGEANQFREKVVLAKIPFAKFHREVGPGDQLTYTTDVVDLRPEGAVVRGRVTCGDNLVAEAEIFFAHLDRNRGQQLFGDHNFVFSGELTYLLGQAKLAAGKPAPRPELPPRPVDDPAAGTP</sequence>
<evidence type="ECO:0000313" key="4">
    <source>
        <dbReference type="Proteomes" id="UP000214646"/>
    </source>
</evidence>
<keyword evidence="4" id="KW-1185">Reference proteome</keyword>
<evidence type="ECO:0000256" key="2">
    <source>
        <dbReference type="SAM" id="MobiDB-lite"/>
    </source>
</evidence>
<dbReference type="AlphaFoldDB" id="A0A225DER6"/>
<dbReference type="Gene3D" id="3.10.129.10">
    <property type="entry name" value="Hotdog Thioesterase"/>
    <property type="match status" value="1"/>
</dbReference>
<accession>A0A225DER6</accession>
<dbReference type="PANTHER" id="PTHR30272:SF1">
    <property type="entry name" value="3-HYDROXYACYL-[ACYL-CARRIER-PROTEIN] DEHYDRATASE"/>
    <property type="match status" value="1"/>
</dbReference>
<name>A0A225DER6_9BACT</name>
<dbReference type="GO" id="GO:0016829">
    <property type="term" value="F:lyase activity"/>
    <property type="evidence" value="ECO:0007669"/>
    <property type="project" value="UniProtKB-KW"/>
</dbReference>
<proteinExistence type="predicted"/>
<dbReference type="InterPro" id="IPR013114">
    <property type="entry name" value="FabA_FabZ"/>
</dbReference>
<feature type="region of interest" description="Disordered" evidence="2">
    <location>
        <begin position="159"/>
        <end position="180"/>
    </location>
</feature>
<dbReference type="Proteomes" id="UP000214646">
    <property type="component" value="Unassembled WGS sequence"/>
</dbReference>
<evidence type="ECO:0000256" key="1">
    <source>
        <dbReference type="ARBA" id="ARBA00023239"/>
    </source>
</evidence>
<dbReference type="InterPro" id="IPR029069">
    <property type="entry name" value="HotDog_dom_sf"/>
</dbReference>
<reference evidence="4" key="1">
    <citation type="submission" date="2017-06" db="EMBL/GenBank/DDBJ databases">
        <title>Genome analysis of Fimbriiglobus ruber SP5, the first member of the order Planctomycetales with confirmed chitinolytic capability.</title>
        <authorList>
            <person name="Ravin N.V."/>
            <person name="Rakitin A.L."/>
            <person name="Ivanova A.A."/>
            <person name="Beletsky A.V."/>
            <person name="Kulichevskaya I.S."/>
            <person name="Mardanov A.V."/>
            <person name="Dedysh S.N."/>
        </authorList>
    </citation>
    <scope>NUCLEOTIDE SEQUENCE [LARGE SCALE GENOMIC DNA]</scope>
    <source>
        <strain evidence="4">SP5</strain>
    </source>
</reference>
<organism evidence="3 4">
    <name type="scientific">Fimbriiglobus ruber</name>
    <dbReference type="NCBI Taxonomy" id="1908690"/>
    <lineage>
        <taxon>Bacteria</taxon>
        <taxon>Pseudomonadati</taxon>
        <taxon>Planctomycetota</taxon>
        <taxon>Planctomycetia</taxon>
        <taxon>Gemmatales</taxon>
        <taxon>Gemmataceae</taxon>
        <taxon>Fimbriiglobus</taxon>
    </lineage>
</organism>
<dbReference type="Pfam" id="PF07977">
    <property type="entry name" value="FabA"/>
    <property type="match status" value="1"/>
</dbReference>
<dbReference type="EMBL" id="NIDE01000014">
    <property type="protein sequence ID" value="OWK38144.1"/>
    <property type="molecule type" value="Genomic_DNA"/>
</dbReference>
<dbReference type="CDD" id="cd01288">
    <property type="entry name" value="FabZ"/>
    <property type="match status" value="1"/>
</dbReference>